<dbReference type="GO" id="GO:1990538">
    <property type="term" value="F:xylan O-acetyltransferase activity"/>
    <property type="evidence" value="ECO:0007669"/>
    <property type="project" value="UniProtKB-ARBA"/>
</dbReference>
<dbReference type="InterPro" id="IPR026057">
    <property type="entry name" value="TBL_C"/>
</dbReference>
<reference evidence="13" key="1">
    <citation type="submission" date="2020-05" db="EMBL/GenBank/DDBJ databases">
        <title>WGS assembly of Panicum virgatum.</title>
        <authorList>
            <person name="Lovell J.T."/>
            <person name="Jenkins J."/>
            <person name="Shu S."/>
            <person name="Juenger T.E."/>
            <person name="Schmutz J."/>
        </authorList>
    </citation>
    <scope>NUCLEOTIDE SEQUENCE</scope>
    <source>
        <strain evidence="13">AP13</strain>
    </source>
</reference>
<feature type="compositionally biased region" description="Low complexity" evidence="9">
    <location>
        <begin position="531"/>
        <end position="545"/>
    </location>
</feature>
<keyword evidence="8 10" id="KW-0472">Membrane</keyword>
<evidence type="ECO:0000256" key="10">
    <source>
        <dbReference type="SAM" id="Phobius"/>
    </source>
</evidence>
<feature type="compositionally biased region" description="Polar residues" evidence="9">
    <location>
        <begin position="388"/>
        <end position="397"/>
    </location>
</feature>
<dbReference type="Pfam" id="PF13839">
    <property type="entry name" value="PC-Esterase"/>
    <property type="match status" value="1"/>
</dbReference>
<dbReference type="Proteomes" id="UP000823388">
    <property type="component" value="Chromosome 4N"/>
</dbReference>
<feature type="domain" description="Trichome birefringence-like C-terminal" evidence="11">
    <location>
        <begin position="619"/>
        <end position="904"/>
    </location>
</feature>
<sequence>MKSLWKQSGGLVCADAGPLGRLGGRSRRRARLTLYGFAVAFAAFTAYVAFATPSSAGGAGAGEAPGGASWFGGVYASTAPYRSQISSFFSSILPADAPAPSPGPLRAPAGGSGGGGGDESGESAGSAAGSNNSAAPGSGKQLGSGAGSPIGNAGGGSVPPAADLAGTGIIDKGGGGAPTNNSASSGGAPNGAVDRNNGNGGGVSSSRAGGGSGSPASSAAGDGAVAKTGEQSVDASGKQSGSGSGAPSNAAAGQGSPVRTEAKVGDSVPSNNSAGISSSEKVDLSTGSSNNQAGNGSGAPTSGSTSGNSSSLKAQGAVGAGSSGSSGNGTEKKADLSKSSDAQPGSGNGDASHKSTGNSSLVKSTDTKAGSNNSSDAQQGSGNGDASGKSTGSSSPAMSADLKASSNNGSGAQPGTGSGDANHKSAGSSTPAKSSTTPVKSNDGGEQDSTRVSAVPISNQTGSLALAREKEVGSPRKNNTAVASPAVKNQELTSSGIASGGSSGTVNKQKDGGTQGQGSAGSSKDHSAQAVTSKSGNNSKGNVSTIKQDGGSSGNKKVDWFKQVAGCDLFHGQWVRDDLYPLYPEGSCPHIDEPFDCYLNGRRDLAYQKLRWQPSGCSIPRLNPTDMLERLRGKRLVFIGDSLNRNMWESLVCILRNSVKDKRKVFEASGRREFKTEGSYSFLFMDYNCSVEFFRSPFLVREWETQVNGGKKKETLRLDLVEESSPKYKDADFLIFNTGHWWTHEKTALGKDYYQEGNHVYRELNVVDAFHKALLTWSKWIDANVNPQKTTVLFRGYSASHFSGGQWNSGGNCDKESEQITNEQYLSTYPPKMSILEDVIHKMKTPVVYLNITRMTDYRKDAHPSIYRKQNLTDEERRSPERYQDCSHWCLPGVPDSWNELLYAQLLIRQHQMRQQ</sequence>
<feature type="compositionally biased region" description="Gly residues" evidence="9">
    <location>
        <begin position="198"/>
        <end position="213"/>
    </location>
</feature>
<feature type="compositionally biased region" description="Gly residues" evidence="9">
    <location>
        <begin position="140"/>
        <end position="157"/>
    </location>
</feature>
<evidence type="ECO:0000256" key="7">
    <source>
        <dbReference type="ARBA" id="ARBA00023034"/>
    </source>
</evidence>
<evidence type="ECO:0008006" key="15">
    <source>
        <dbReference type="Google" id="ProtNLM"/>
    </source>
</evidence>
<dbReference type="PANTHER" id="PTHR32285:SF22">
    <property type="entry name" value="PROTEIN TRICHOME BIREFRINGENCE"/>
    <property type="match status" value="1"/>
</dbReference>
<feature type="compositionally biased region" description="Polar residues" evidence="9">
    <location>
        <begin position="354"/>
        <end position="380"/>
    </location>
</feature>
<feature type="compositionally biased region" description="Polar residues" evidence="9">
    <location>
        <begin position="178"/>
        <end position="187"/>
    </location>
</feature>
<organism evidence="13 14">
    <name type="scientific">Panicum virgatum</name>
    <name type="common">Blackwell switchgrass</name>
    <dbReference type="NCBI Taxonomy" id="38727"/>
    <lineage>
        <taxon>Eukaryota</taxon>
        <taxon>Viridiplantae</taxon>
        <taxon>Streptophyta</taxon>
        <taxon>Embryophyta</taxon>
        <taxon>Tracheophyta</taxon>
        <taxon>Spermatophyta</taxon>
        <taxon>Magnoliopsida</taxon>
        <taxon>Liliopsida</taxon>
        <taxon>Poales</taxon>
        <taxon>Poaceae</taxon>
        <taxon>PACMAD clade</taxon>
        <taxon>Panicoideae</taxon>
        <taxon>Panicodae</taxon>
        <taxon>Paniceae</taxon>
        <taxon>Panicinae</taxon>
        <taxon>Panicum</taxon>
        <taxon>Panicum sect. Hiantes</taxon>
    </lineage>
</organism>
<dbReference type="InterPro" id="IPR025846">
    <property type="entry name" value="TBL_N"/>
</dbReference>
<feature type="compositionally biased region" description="Low complexity" evidence="9">
    <location>
        <begin position="122"/>
        <end position="139"/>
    </location>
</feature>
<dbReference type="GO" id="GO:0000139">
    <property type="term" value="C:Golgi membrane"/>
    <property type="evidence" value="ECO:0007669"/>
    <property type="project" value="UniProtKB-SubCell"/>
</dbReference>
<evidence type="ECO:0000256" key="1">
    <source>
        <dbReference type="ARBA" id="ARBA00004323"/>
    </source>
</evidence>
<evidence type="ECO:0000313" key="13">
    <source>
        <dbReference type="EMBL" id="KAG2604949.1"/>
    </source>
</evidence>
<evidence type="ECO:0000256" key="3">
    <source>
        <dbReference type="ARBA" id="ARBA00022679"/>
    </source>
</evidence>
<proteinExistence type="inferred from homology"/>
<name>A0A8T0T9Z3_PANVG</name>
<dbReference type="EMBL" id="CM029044">
    <property type="protein sequence ID" value="KAG2604949.1"/>
    <property type="molecule type" value="Genomic_DNA"/>
</dbReference>
<protein>
    <recommendedName>
        <fullName evidence="15">Trichome birefringence-like N-terminal domain-containing protein</fullName>
    </recommendedName>
</protein>
<keyword evidence="4 10" id="KW-0812">Transmembrane</keyword>
<feature type="domain" description="Trichome birefringence-like N-terminal" evidence="12">
    <location>
        <begin position="566"/>
        <end position="618"/>
    </location>
</feature>
<feature type="compositionally biased region" description="Polar residues" evidence="9">
    <location>
        <begin position="268"/>
        <end position="279"/>
    </location>
</feature>
<dbReference type="PANTHER" id="PTHR32285">
    <property type="entry name" value="PROTEIN TRICHOME BIREFRINGENCE-LIKE 9-RELATED"/>
    <property type="match status" value="1"/>
</dbReference>
<keyword evidence="6 10" id="KW-1133">Transmembrane helix</keyword>
<dbReference type="OrthoDB" id="630188at2759"/>
<keyword evidence="5" id="KW-0735">Signal-anchor</keyword>
<gene>
    <name evidence="13" type="ORF">PVAP13_4NG132700</name>
</gene>
<feature type="region of interest" description="Disordered" evidence="9">
    <location>
        <begin position="99"/>
        <end position="554"/>
    </location>
</feature>
<evidence type="ECO:0000256" key="5">
    <source>
        <dbReference type="ARBA" id="ARBA00022968"/>
    </source>
</evidence>
<feature type="transmembrane region" description="Helical" evidence="10">
    <location>
        <begin position="32"/>
        <end position="50"/>
    </location>
</feature>
<feature type="compositionally biased region" description="Gly residues" evidence="9">
    <location>
        <begin position="318"/>
        <end position="327"/>
    </location>
</feature>
<evidence type="ECO:0000256" key="2">
    <source>
        <dbReference type="ARBA" id="ARBA00007727"/>
    </source>
</evidence>
<feature type="compositionally biased region" description="Low complexity" evidence="9">
    <location>
        <begin position="285"/>
        <end position="311"/>
    </location>
</feature>
<keyword evidence="7" id="KW-0333">Golgi apparatus</keyword>
<evidence type="ECO:0000259" key="11">
    <source>
        <dbReference type="Pfam" id="PF13839"/>
    </source>
</evidence>
<comment type="subcellular location">
    <subcellularLocation>
        <location evidence="1">Golgi apparatus membrane</location>
        <topology evidence="1">Single-pass type II membrane protein</topology>
    </subcellularLocation>
</comment>
<evidence type="ECO:0000313" key="14">
    <source>
        <dbReference type="Proteomes" id="UP000823388"/>
    </source>
</evidence>
<dbReference type="InterPro" id="IPR029962">
    <property type="entry name" value="TBL"/>
</dbReference>
<evidence type="ECO:0000256" key="4">
    <source>
        <dbReference type="ARBA" id="ARBA00022692"/>
    </source>
</evidence>
<accession>A0A8T0T9Z3</accession>
<evidence type="ECO:0000256" key="9">
    <source>
        <dbReference type="SAM" id="MobiDB-lite"/>
    </source>
</evidence>
<feature type="compositionally biased region" description="Low complexity" evidence="9">
    <location>
        <begin position="214"/>
        <end position="226"/>
    </location>
</feature>
<dbReference type="Pfam" id="PF14416">
    <property type="entry name" value="PMR5N"/>
    <property type="match status" value="1"/>
</dbReference>
<feature type="compositionally biased region" description="Low complexity" evidence="9">
    <location>
        <begin position="236"/>
        <end position="257"/>
    </location>
</feature>
<feature type="compositionally biased region" description="Polar residues" evidence="9">
    <location>
        <begin position="450"/>
        <end position="463"/>
    </location>
</feature>
<comment type="similarity">
    <text evidence="2">Belongs to the PC-esterase family. TBL subfamily.</text>
</comment>
<evidence type="ECO:0000256" key="6">
    <source>
        <dbReference type="ARBA" id="ARBA00022989"/>
    </source>
</evidence>
<keyword evidence="3" id="KW-0808">Transferase</keyword>
<evidence type="ECO:0000256" key="8">
    <source>
        <dbReference type="ARBA" id="ARBA00023136"/>
    </source>
</evidence>
<keyword evidence="14" id="KW-1185">Reference proteome</keyword>
<feature type="compositionally biased region" description="Polar residues" evidence="9">
    <location>
        <begin position="425"/>
        <end position="440"/>
    </location>
</feature>
<dbReference type="AlphaFoldDB" id="A0A8T0T9Z3"/>
<comment type="caution">
    <text evidence="13">The sequence shown here is derived from an EMBL/GenBank/DDBJ whole genome shotgun (WGS) entry which is preliminary data.</text>
</comment>
<evidence type="ECO:0000259" key="12">
    <source>
        <dbReference type="Pfam" id="PF14416"/>
    </source>
</evidence>